<keyword evidence="2" id="KW-0677">Repeat</keyword>
<dbReference type="Gene3D" id="3.40.930.10">
    <property type="entry name" value="Mannitol-specific EII, Chain A"/>
    <property type="match status" value="1"/>
</dbReference>
<protein>
    <submittedName>
        <fullName evidence="6">Transcriptional antiterminator</fullName>
    </submittedName>
</protein>
<dbReference type="GO" id="GO:0009401">
    <property type="term" value="P:phosphoenolpyruvate-dependent sugar phosphotransferase system"/>
    <property type="evidence" value="ECO:0007669"/>
    <property type="project" value="InterPro"/>
</dbReference>
<dbReference type="Proteomes" id="UP000005850">
    <property type="component" value="Chromosome"/>
</dbReference>
<dbReference type="AlphaFoldDB" id="A0A075R0W4"/>
<dbReference type="CDD" id="cd00211">
    <property type="entry name" value="PTS_IIA_fru"/>
    <property type="match status" value="1"/>
</dbReference>
<dbReference type="PROSITE" id="PS51094">
    <property type="entry name" value="PTS_EIIA_TYPE_2"/>
    <property type="match status" value="1"/>
</dbReference>
<evidence type="ECO:0000259" key="4">
    <source>
        <dbReference type="PROSITE" id="PS51096"/>
    </source>
</evidence>
<dbReference type="SUPFAM" id="SSF55804">
    <property type="entry name" value="Phoshotransferase/anion transport protein"/>
    <property type="match status" value="1"/>
</dbReference>
<proteinExistence type="predicted"/>
<dbReference type="Gene3D" id="1.10.1790.10">
    <property type="entry name" value="PRD domain"/>
    <property type="match status" value="1"/>
</dbReference>
<dbReference type="Gene3D" id="1.10.10.60">
    <property type="entry name" value="Homeodomain-like"/>
    <property type="match status" value="1"/>
</dbReference>
<dbReference type="SUPFAM" id="SSF63520">
    <property type="entry name" value="PTS-regulatory domain, PRD"/>
    <property type="match status" value="1"/>
</dbReference>
<feature type="domain" description="PTS EIIA type-2" evidence="3">
    <location>
        <begin position="779"/>
        <end position="911"/>
    </location>
</feature>
<dbReference type="InterPro" id="IPR002178">
    <property type="entry name" value="PTS_EIIA_type-2_dom"/>
</dbReference>
<sequence length="911" mass="103405">MKRQFLQIVKDEDPKNPLTDEEIAGKLGIRRDKCTLLRQQLQIPDSRKRRLPLLLAEMNRILKKHSQISDRKLTGELRKIGFEISKFTVMNLRKEQQEDWQEMPLATGSHTSLGKEQSVHRKLRQFADLIESDGFLLPFVQQVKAVILYPYQKLPILFQGEKGTGKRAIAEAAFSFAKQEKQLKSEAIFTEIDIREMTEGPLFEQRICDTLSSYQDVGGALYIREIQLLSLESIEAVLKRVREMDSPVFIFASSTNTAGWGDPDLLHRLFPIQVHLPSLASWPRESQLRLIDDMIQQQAQQAGCPIHKDKCGERKKRMNGYTGNITQLQADIRAFVCNEFIDWLVEHLSPVQGDERTTRSALPALAPDSIYHWLHIRFAQMNQQGVRPELIRLRLQQECRERLRDDSGKRKSDAERVRSLSIFVGEKVMQMVEQMLWIAEKHLVLDHEKLVMALALHVKGMLERYQVTEPNQIYHGDQKSEAASSYLSMEWIVAQEMAEVIKSTWGISITKAETEMLARYVKHCTLIEKNSPTVGMVLVSYGSIAESMAEQLHSLFGQHHIQAVSLSVDDSEERFLSKVSSAIKRADHGMGVVVLADAGRMVGSEEIWREHVQVETLIFAPLSLPFAMEVMRRCLYAPKSLSHVAQEIVQWRMPVSPFLDEWKIVKPKALMLVCLTGEGAARQLGQIVSEHVGDRGGDLHYLFANTHTVRSSYTRWKEEYHILAVVGTIDPLVEGLPFISLQHLIEGSGFSFLDRLLMIGDLTVGQASVDQRTPLHMQDLIVTDLIFSACNISNKKEAILFLAHKLVEKGYVKPEFVQKVWEREKLGATSLAGGIAIPHAEPAQTINPAIAILPLAHPLEWEPGIQVDWVIMLAVNDTCQFAVEELMEALEEPANIQKITTRGGEEGRWNQ</sequence>
<dbReference type="PANTHER" id="PTHR30185">
    <property type="entry name" value="CRYPTIC BETA-GLUCOSIDE BGL OPERON ANTITERMINATOR"/>
    <property type="match status" value="1"/>
</dbReference>
<dbReference type="Gene3D" id="3.40.50.510">
    <property type="entry name" value="Phosphotransferase system, mannose-type IIA component"/>
    <property type="match status" value="1"/>
</dbReference>
<dbReference type="STRING" id="1042163.BRLA_c019010"/>
<evidence type="ECO:0000313" key="6">
    <source>
        <dbReference type="EMBL" id="AIG26222.1"/>
    </source>
</evidence>
<dbReference type="SUPFAM" id="SSF53062">
    <property type="entry name" value="PTS system fructose IIA component-like"/>
    <property type="match status" value="1"/>
</dbReference>
<dbReference type="InterPro" id="IPR036662">
    <property type="entry name" value="PTS_EIIA_man-typ_sf"/>
</dbReference>
<feature type="domain" description="PTS EIIA type-4" evidence="4">
    <location>
        <begin position="533"/>
        <end position="684"/>
    </location>
</feature>
<evidence type="ECO:0000313" key="7">
    <source>
        <dbReference type="Proteomes" id="UP000005850"/>
    </source>
</evidence>
<dbReference type="PROSITE" id="PS00372">
    <property type="entry name" value="PTS_EIIA_TYPE_2_HIS"/>
    <property type="match status" value="1"/>
</dbReference>
<name>A0A075R0W4_BRELA</name>
<dbReference type="Pfam" id="PF03610">
    <property type="entry name" value="EIIA-man"/>
    <property type="match status" value="1"/>
</dbReference>
<evidence type="ECO:0000256" key="1">
    <source>
        <dbReference type="ARBA" id="ARBA00022679"/>
    </source>
</evidence>
<gene>
    <name evidence="6" type="primary">licR_3</name>
    <name evidence="6" type="ORF">BRLA_c019010</name>
</gene>
<dbReference type="eggNOG" id="COG3933">
    <property type="taxonomic scope" value="Bacteria"/>
</dbReference>
<dbReference type="InterPro" id="IPR027417">
    <property type="entry name" value="P-loop_NTPase"/>
</dbReference>
<reference evidence="6 7" key="1">
    <citation type="journal article" date="2011" name="J. Bacteriol.">
        <title>Genome sequence of Brevibacillus laterosporus LMG 15441, a pathogen of invertebrates.</title>
        <authorList>
            <person name="Djukic M."/>
            <person name="Poehlein A."/>
            <person name="Thurmer A."/>
            <person name="Daniel R."/>
        </authorList>
    </citation>
    <scope>NUCLEOTIDE SEQUENCE [LARGE SCALE GENOMIC DNA]</scope>
    <source>
        <strain evidence="6 7">LMG 15441</strain>
    </source>
</reference>
<accession>A0A075R0W4</accession>
<dbReference type="GO" id="GO:0016740">
    <property type="term" value="F:transferase activity"/>
    <property type="evidence" value="ECO:0007669"/>
    <property type="project" value="UniProtKB-KW"/>
</dbReference>
<dbReference type="EMBL" id="CP007806">
    <property type="protein sequence ID" value="AIG26222.1"/>
    <property type="molecule type" value="Genomic_DNA"/>
</dbReference>
<dbReference type="GO" id="GO:0006355">
    <property type="term" value="P:regulation of DNA-templated transcription"/>
    <property type="evidence" value="ECO:0007669"/>
    <property type="project" value="InterPro"/>
</dbReference>
<dbReference type="eggNOG" id="COG1221">
    <property type="taxonomic scope" value="Bacteria"/>
</dbReference>
<keyword evidence="1" id="KW-0808">Transferase</keyword>
<dbReference type="InterPro" id="IPR016152">
    <property type="entry name" value="PTrfase/Anion_transptr"/>
</dbReference>
<dbReference type="SUPFAM" id="SSF52540">
    <property type="entry name" value="P-loop containing nucleoside triphosphate hydrolases"/>
    <property type="match status" value="1"/>
</dbReference>
<dbReference type="PROSITE" id="PS51372">
    <property type="entry name" value="PRD_2"/>
    <property type="match status" value="1"/>
</dbReference>
<evidence type="ECO:0000259" key="5">
    <source>
        <dbReference type="PROSITE" id="PS51372"/>
    </source>
</evidence>
<dbReference type="GO" id="GO:0016020">
    <property type="term" value="C:membrane"/>
    <property type="evidence" value="ECO:0007669"/>
    <property type="project" value="InterPro"/>
</dbReference>
<evidence type="ECO:0000256" key="2">
    <source>
        <dbReference type="ARBA" id="ARBA00022737"/>
    </source>
</evidence>
<dbReference type="RefSeq" id="WP_003338538.1">
    <property type="nucleotide sequence ID" value="NZ_CP007806.1"/>
</dbReference>
<feature type="domain" description="PRD" evidence="5">
    <location>
        <begin position="423"/>
        <end position="531"/>
    </location>
</feature>
<dbReference type="InterPro" id="IPR011608">
    <property type="entry name" value="PRD"/>
</dbReference>
<dbReference type="InterPro" id="IPR036634">
    <property type="entry name" value="PRD_sf"/>
</dbReference>
<dbReference type="PROSITE" id="PS51096">
    <property type="entry name" value="PTS_EIIA_TYPE_4"/>
    <property type="match status" value="1"/>
</dbReference>
<dbReference type="InterPro" id="IPR004701">
    <property type="entry name" value="PTS_EIIA_man-typ"/>
</dbReference>
<dbReference type="HOGENOM" id="CLU_014204_1_1_9"/>
<keyword evidence="7" id="KW-1185">Reference proteome</keyword>
<evidence type="ECO:0000259" key="3">
    <source>
        <dbReference type="PROSITE" id="PS51094"/>
    </source>
</evidence>
<organism evidence="6 7">
    <name type="scientific">Brevibacillus laterosporus LMG 15441</name>
    <dbReference type="NCBI Taxonomy" id="1042163"/>
    <lineage>
        <taxon>Bacteria</taxon>
        <taxon>Bacillati</taxon>
        <taxon>Bacillota</taxon>
        <taxon>Bacilli</taxon>
        <taxon>Bacillales</taxon>
        <taxon>Paenibacillaceae</taxon>
        <taxon>Brevibacillus</taxon>
    </lineage>
</organism>
<dbReference type="PANTHER" id="PTHR30185:SF12">
    <property type="entry name" value="TRANSCRIPTIONAL REGULATOR MANR"/>
    <property type="match status" value="1"/>
</dbReference>
<dbReference type="KEGG" id="blr:BRLA_c019010"/>
<dbReference type="InterPro" id="IPR050661">
    <property type="entry name" value="BglG_antiterminators"/>
</dbReference>
<dbReference type="Gene3D" id="3.40.50.300">
    <property type="entry name" value="P-loop containing nucleotide triphosphate hydrolases"/>
    <property type="match status" value="1"/>
</dbReference>
<dbReference type="Pfam" id="PF00359">
    <property type="entry name" value="PTS_EIIA_2"/>
    <property type="match status" value="1"/>
</dbReference>